<reference evidence="3" key="1">
    <citation type="journal article" date="2019" name="Int. J. Syst. Evol. Microbiol.">
        <title>The Global Catalogue of Microorganisms (GCM) 10K type strain sequencing project: providing services to taxonomists for standard genome sequencing and annotation.</title>
        <authorList>
            <consortium name="The Broad Institute Genomics Platform"/>
            <consortium name="The Broad Institute Genome Sequencing Center for Infectious Disease"/>
            <person name="Wu L."/>
            <person name="Ma J."/>
        </authorList>
    </citation>
    <scope>NUCLEOTIDE SEQUENCE [LARGE SCALE GENOMIC DNA]</scope>
    <source>
        <strain evidence="3">CGMCC 1.16226</strain>
    </source>
</reference>
<comment type="caution">
    <text evidence="2">The sequence shown here is derived from an EMBL/GenBank/DDBJ whole genome shotgun (WGS) entry which is preliminary data.</text>
</comment>
<feature type="domain" description="Plasmid pRiA4b Orf3-like" evidence="1">
    <location>
        <begin position="1"/>
        <end position="29"/>
    </location>
</feature>
<dbReference type="Proteomes" id="UP001597349">
    <property type="component" value="Unassembled WGS sequence"/>
</dbReference>
<dbReference type="Gene3D" id="3.10.290.30">
    <property type="entry name" value="MM3350-like"/>
    <property type="match status" value="1"/>
</dbReference>
<gene>
    <name evidence="2" type="ORF">ACFSQT_01305</name>
</gene>
<name>A0ABW4W931_9HYPH</name>
<accession>A0ABW4W931</accession>
<keyword evidence="3" id="KW-1185">Reference proteome</keyword>
<dbReference type="InterPro" id="IPR024047">
    <property type="entry name" value="MM3350-like_sf"/>
</dbReference>
<organism evidence="2 3">
    <name type="scientific">Mesorhizobium calcicola</name>
    <dbReference type="NCBI Taxonomy" id="1300310"/>
    <lineage>
        <taxon>Bacteria</taxon>
        <taxon>Pseudomonadati</taxon>
        <taxon>Pseudomonadota</taxon>
        <taxon>Alphaproteobacteria</taxon>
        <taxon>Hyphomicrobiales</taxon>
        <taxon>Phyllobacteriaceae</taxon>
        <taxon>Mesorhizobium</taxon>
    </lineage>
</organism>
<dbReference type="InterPro" id="IPR012912">
    <property type="entry name" value="Plasmid_pRiA4b_Orf3-like"/>
</dbReference>
<sequence length="41" mass="4730">MTIYALHRTIQIAFGWENYHLHAFTARRGQASATVTRRGAR</sequence>
<dbReference type="EMBL" id="JBHUGY010000003">
    <property type="protein sequence ID" value="MFD2051854.1"/>
    <property type="molecule type" value="Genomic_DNA"/>
</dbReference>
<dbReference type="Pfam" id="PF07929">
    <property type="entry name" value="PRiA4_ORF3"/>
    <property type="match status" value="1"/>
</dbReference>
<dbReference type="SUPFAM" id="SSF159941">
    <property type="entry name" value="MM3350-like"/>
    <property type="match status" value="1"/>
</dbReference>
<evidence type="ECO:0000313" key="3">
    <source>
        <dbReference type="Proteomes" id="UP001597349"/>
    </source>
</evidence>
<evidence type="ECO:0000259" key="1">
    <source>
        <dbReference type="Pfam" id="PF07929"/>
    </source>
</evidence>
<evidence type="ECO:0000313" key="2">
    <source>
        <dbReference type="EMBL" id="MFD2051854.1"/>
    </source>
</evidence>
<dbReference type="RefSeq" id="WP_379016675.1">
    <property type="nucleotide sequence ID" value="NZ_JBHUGY010000003.1"/>
</dbReference>
<proteinExistence type="predicted"/>
<protein>
    <recommendedName>
        <fullName evidence="1">Plasmid pRiA4b Orf3-like domain-containing protein</fullName>
    </recommendedName>
</protein>